<dbReference type="PANTHER" id="PTHR10372">
    <property type="entry name" value="PLAKOPHILLIN-RELATED"/>
    <property type="match status" value="1"/>
</dbReference>
<dbReference type="Ensembl" id="ENSECRT00000004325.1">
    <property type="protein sequence ID" value="ENSECRP00000004258.1"/>
    <property type="gene ID" value="ENSECRG00000002897.1"/>
</dbReference>
<reference evidence="8" key="2">
    <citation type="submission" date="2025-08" db="UniProtKB">
        <authorList>
            <consortium name="Ensembl"/>
        </authorList>
    </citation>
    <scope>IDENTIFICATION</scope>
</reference>
<dbReference type="InterPro" id="IPR011989">
    <property type="entry name" value="ARM-like"/>
</dbReference>
<dbReference type="InterPro" id="IPR028435">
    <property type="entry name" value="Plakophilin/d_Catenin"/>
</dbReference>
<evidence type="ECO:0000256" key="2">
    <source>
        <dbReference type="ARBA" id="ARBA00005462"/>
    </source>
</evidence>
<evidence type="ECO:0000256" key="6">
    <source>
        <dbReference type="PROSITE-ProRule" id="PRU00259"/>
    </source>
</evidence>
<dbReference type="SUPFAM" id="SSF48371">
    <property type="entry name" value="ARM repeat"/>
    <property type="match status" value="1"/>
</dbReference>
<dbReference type="GO" id="GO:0005737">
    <property type="term" value="C:cytoplasm"/>
    <property type="evidence" value="ECO:0007669"/>
    <property type="project" value="TreeGrafter"/>
</dbReference>
<dbReference type="PROSITE" id="PS50176">
    <property type="entry name" value="ARM_REPEAT"/>
    <property type="match status" value="2"/>
</dbReference>
<proteinExistence type="inferred from homology"/>
<feature type="region of interest" description="Disordered" evidence="7">
    <location>
        <begin position="1"/>
        <end position="38"/>
    </location>
</feature>
<dbReference type="AlphaFoldDB" id="A0A8C4RMR2"/>
<dbReference type="PANTHER" id="PTHR10372:SF3">
    <property type="entry name" value="PLAKOPHILIN-1"/>
    <property type="match status" value="1"/>
</dbReference>
<feature type="compositionally biased region" description="Low complexity" evidence="7">
    <location>
        <begin position="513"/>
        <end position="524"/>
    </location>
</feature>
<reference evidence="8" key="1">
    <citation type="submission" date="2021-06" db="EMBL/GenBank/DDBJ databases">
        <authorList>
            <consortium name="Wellcome Sanger Institute Data Sharing"/>
        </authorList>
    </citation>
    <scope>NUCLEOTIDE SEQUENCE [LARGE SCALE GENOMIC DNA]</scope>
</reference>
<keyword evidence="4" id="KW-0130">Cell adhesion</keyword>
<keyword evidence="3" id="KW-0677">Repeat</keyword>
<organism evidence="8 9">
    <name type="scientific">Erpetoichthys calabaricus</name>
    <name type="common">Rope fish</name>
    <name type="synonym">Calamoichthys calabaricus</name>
    <dbReference type="NCBI Taxonomy" id="27687"/>
    <lineage>
        <taxon>Eukaryota</taxon>
        <taxon>Metazoa</taxon>
        <taxon>Chordata</taxon>
        <taxon>Craniata</taxon>
        <taxon>Vertebrata</taxon>
        <taxon>Euteleostomi</taxon>
        <taxon>Actinopterygii</taxon>
        <taxon>Polypteriformes</taxon>
        <taxon>Polypteridae</taxon>
        <taxon>Erpetoichthys</taxon>
    </lineage>
</organism>
<feature type="region of interest" description="Disordered" evidence="7">
    <location>
        <begin position="508"/>
        <end position="530"/>
    </location>
</feature>
<dbReference type="Pfam" id="PF00514">
    <property type="entry name" value="Arm"/>
    <property type="match status" value="3"/>
</dbReference>
<keyword evidence="9" id="KW-1185">Reference proteome</keyword>
<feature type="repeat" description="ARM" evidence="6">
    <location>
        <begin position="319"/>
        <end position="347"/>
    </location>
</feature>
<reference evidence="8" key="3">
    <citation type="submission" date="2025-09" db="UniProtKB">
        <authorList>
            <consortium name="Ensembl"/>
        </authorList>
    </citation>
    <scope>IDENTIFICATION</scope>
</reference>
<feature type="compositionally biased region" description="Polar residues" evidence="7">
    <location>
        <begin position="142"/>
        <end position="175"/>
    </location>
</feature>
<evidence type="ECO:0000313" key="8">
    <source>
        <dbReference type="Ensembl" id="ENSECRP00000004258.1"/>
    </source>
</evidence>
<dbReference type="GO" id="GO:0098609">
    <property type="term" value="P:cell-cell adhesion"/>
    <property type="evidence" value="ECO:0007669"/>
    <property type="project" value="InterPro"/>
</dbReference>
<evidence type="ECO:0000256" key="5">
    <source>
        <dbReference type="ARBA" id="ARBA00022949"/>
    </source>
</evidence>
<evidence type="ECO:0000256" key="3">
    <source>
        <dbReference type="ARBA" id="ARBA00022737"/>
    </source>
</evidence>
<dbReference type="GO" id="GO:0005634">
    <property type="term" value="C:nucleus"/>
    <property type="evidence" value="ECO:0007669"/>
    <property type="project" value="TreeGrafter"/>
</dbReference>
<name>A0A8C4RMR2_ERPCA</name>
<accession>A0A8C4RMR2</accession>
<evidence type="ECO:0000256" key="4">
    <source>
        <dbReference type="ARBA" id="ARBA00022889"/>
    </source>
</evidence>
<dbReference type="InterPro" id="IPR000225">
    <property type="entry name" value="Armadillo"/>
</dbReference>
<comment type="similarity">
    <text evidence="2">Belongs to the beta-catenin family.</text>
</comment>
<dbReference type="Proteomes" id="UP000694620">
    <property type="component" value="Chromosome 3"/>
</dbReference>
<dbReference type="GO" id="GO:0005886">
    <property type="term" value="C:plasma membrane"/>
    <property type="evidence" value="ECO:0007669"/>
    <property type="project" value="TreeGrafter"/>
</dbReference>
<dbReference type="GeneTree" id="ENSGT00940000156735"/>
<sequence>MSTQHLKTATAGDLFNTSENTSLAIPSERQGKSDTTRQQRVLEQVNTIKRKKSKYGTIAQNTIRNLEGSADMNGYGHRSFYLAGGGTLSGYNSSMYRVPTTRRQLLPCYSDDVFSSRGHWQPHTQADEFKKLGISKEQTFRSGTRRINSTSSQRRIYSSNSQKDILSQPISQVNSYRDPVQMPASRSEPDLPQLNYSRTLRGAPSQRINANRRSLYSDTIRDDMIVSSQRMPVQNSRAVSSSSNIEDIAQNRFMNTVNRCIIEQAVVDSAGPTNANISFEEAVQFLDNNNEDMQLCGASFIQHACYKDETAKDELYRLGGIQKLISLIKSRNPKVQQAVAGALRNAAFKHDLNKREIFNSYGIDEALRVLNNKESTETQKQLTGLLWNLSSRDDLKSRMINVVLPSLTENVVLPFVGCPEQHIPANNKMDPEIFFNATGCLRNLSCSSEKERNAMRECRGLIDSLMSYLQACVDANRADDKSVENCACILHNLSYQLNSEVPSKLETMECSRPRNSSSRTSSSSVGCFSPRSGKISEEDVFNFNVPEDKNPEGVEWLRNTKGLETYMSLIKNSRNEATIEACAGALQNITACKSTVSDVMSDSLVHKVKGLPEFSRLLRSSNANIQKAAVSVLGNISRTPSVQKTICQQVLPDLSNMIRDTGNNPKASDDLMSTACNTFHLLAMADTGIAKRTLANGQLLTVLHDLTLRRSDPKSLKSASLLMYDLWGQKELQNLFKEKGLKKSYFVNDVATSTIKSLQKMALTNI</sequence>
<dbReference type="Gene3D" id="1.25.10.10">
    <property type="entry name" value="Leucine-rich Repeat Variant"/>
    <property type="match status" value="1"/>
</dbReference>
<evidence type="ECO:0000256" key="7">
    <source>
        <dbReference type="SAM" id="MobiDB-lite"/>
    </source>
</evidence>
<evidence type="ECO:0000256" key="1">
    <source>
        <dbReference type="ARBA" id="ARBA00004282"/>
    </source>
</evidence>
<protein>
    <submittedName>
        <fullName evidence="8">Plakophilin 1</fullName>
    </submittedName>
</protein>
<feature type="repeat" description="ARM" evidence="6">
    <location>
        <begin position="609"/>
        <end position="637"/>
    </location>
</feature>
<gene>
    <name evidence="8" type="primary">PKP1</name>
</gene>
<feature type="compositionally biased region" description="Polar residues" evidence="7">
    <location>
        <begin position="15"/>
        <end position="24"/>
    </location>
</feature>
<evidence type="ECO:0000313" key="9">
    <source>
        <dbReference type="Proteomes" id="UP000694620"/>
    </source>
</evidence>
<dbReference type="InterPro" id="IPR016024">
    <property type="entry name" value="ARM-type_fold"/>
</dbReference>
<dbReference type="GO" id="GO:0005912">
    <property type="term" value="C:adherens junction"/>
    <property type="evidence" value="ECO:0007669"/>
    <property type="project" value="TreeGrafter"/>
</dbReference>
<comment type="subcellular location">
    <subcellularLocation>
        <location evidence="1">Cell junction</location>
    </subcellularLocation>
</comment>
<feature type="region of interest" description="Disordered" evidence="7">
    <location>
        <begin position="142"/>
        <end position="209"/>
    </location>
</feature>
<dbReference type="SMART" id="SM00185">
    <property type="entry name" value="ARM"/>
    <property type="match status" value="6"/>
</dbReference>
<keyword evidence="5" id="KW-0965">Cell junction</keyword>